<reference evidence="8 9" key="1">
    <citation type="submission" date="2018-07" db="EMBL/GenBank/DDBJ databases">
        <title>GABA Modulating Bacteria of the Human Gut Microbiota.</title>
        <authorList>
            <person name="Strandwitz P."/>
            <person name="Kim K.H."/>
            <person name="Terekhova D."/>
            <person name="Liu J.K."/>
            <person name="Sharma A."/>
            <person name="Levering J."/>
            <person name="Mcdonald D."/>
            <person name="Dietrich D."/>
            <person name="Ramadhar T.R."/>
            <person name="Lekbua A."/>
            <person name="Mroue N."/>
            <person name="Liston C."/>
            <person name="Stewart E.J."/>
            <person name="Dubin M.J."/>
            <person name="Zengler K."/>
            <person name="Knight R."/>
            <person name="Gilbert J.A."/>
            <person name="Clardy J."/>
            <person name="Lewis K."/>
        </authorList>
    </citation>
    <scope>NUCLEOTIDE SEQUENCE [LARGE SCALE GENOMIC DNA]</scope>
    <source>
        <strain evidence="8 9">KLE1738</strain>
    </source>
</reference>
<dbReference type="InterPro" id="IPR014284">
    <property type="entry name" value="RNA_pol_sigma-70_dom"/>
</dbReference>
<evidence type="ECO:0000259" key="7">
    <source>
        <dbReference type="Pfam" id="PF08281"/>
    </source>
</evidence>
<evidence type="ECO:0000313" key="8">
    <source>
        <dbReference type="EMBL" id="RFT06116.1"/>
    </source>
</evidence>
<dbReference type="GO" id="GO:0006352">
    <property type="term" value="P:DNA-templated transcription initiation"/>
    <property type="evidence" value="ECO:0007669"/>
    <property type="project" value="InterPro"/>
</dbReference>
<dbReference type="NCBIfam" id="TIGR02937">
    <property type="entry name" value="sigma70-ECF"/>
    <property type="match status" value="1"/>
</dbReference>
<dbReference type="InterPro" id="IPR013249">
    <property type="entry name" value="RNA_pol_sigma70_r4_t2"/>
</dbReference>
<evidence type="ECO:0000256" key="4">
    <source>
        <dbReference type="ARBA" id="ARBA00023163"/>
    </source>
</evidence>
<comment type="caution">
    <text evidence="8">The sequence shown here is derived from an EMBL/GenBank/DDBJ whole genome shotgun (WGS) entry which is preliminary data.</text>
</comment>
<protein>
    <submittedName>
        <fullName evidence="8">RNA polymerase sigma factor</fullName>
    </submittedName>
</protein>
<dbReference type="AlphaFoldDB" id="A0A3E2B2C2"/>
<organism evidence="8 9">
    <name type="scientific">Evtepia gabavorous</name>
    <dbReference type="NCBI Taxonomy" id="2211183"/>
    <lineage>
        <taxon>Bacteria</taxon>
        <taxon>Bacillati</taxon>
        <taxon>Bacillota</taxon>
        <taxon>Clostridia</taxon>
        <taxon>Eubacteriales</taxon>
        <taxon>Evtepia</taxon>
    </lineage>
</organism>
<keyword evidence="3" id="KW-0731">Sigma factor</keyword>
<feature type="domain" description="RNA polymerase sigma-70 region 2" evidence="6">
    <location>
        <begin position="37"/>
        <end position="103"/>
    </location>
</feature>
<dbReference type="PANTHER" id="PTHR43133">
    <property type="entry name" value="RNA POLYMERASE ECF-TYPE SIGMA FACTO"/>
    <property type="match status" value="1"/>
</dbReference>
<accession>A0A3E2B2C2</accession>
<keyword evidence="4" id="KW-0804">Transcription</keyword>
<evidence type="ECO:0000256" key="5">
    <source>
        <dbReference type="SAM" id="MobiDB-lite"/>
    </source>
</evidence>
<comment type="similarity">
    <text evidence="1">Belongs to the sigma-70 factor family. ECF subfamily.</text>
</comment>
<dbReference type="EMBL" id="QQRQ01000016">
    <property type="protein sequence ID" value="RFT06116.1"/>
    <property type="molecule type" value="Genomic_DNA"/>
</dbReference>
<dbReference type="Pfam" id="PF04542">
    <property type="entry name" value="Sigma70_r2"/>
    <property type="match status" value="1"/>
</dbReference>
<feature type="domain" description="RNA polymerase sigma factor 70 region 4 type 2" evidence="7">
    <location>
        <begin position="136"/>
        <end position="180"/>
    </location>
</feature>
<dbReference type="Gene3D" id="1.10.1740.10">
    <property type="match status" value="1"/>
</dbReference>
<dbReference type="InterPro" id="IPR039425">
    <property type="entry name" value="RNA_pol_sigma-70-like"/>
</dbReference>
<evidence type="ECO:0000256" key="3">
    <source>
        <dbReference type="ARBA" id="ARBA00023082"/>
    </source>
</evidence>
<evidence type="ECO:0000313" key="9">
    <source>
        <dbReference type="Proteomes" id="UP000260649"/>
    </source>
</evidence>
<dbReference type="Proteomes" id="UP000260649">
    <property type="component" value="Unassembled WGS sequence"/>
</dbReference>
<keyword evidence="9" id="KW-1185">Reference proteome</keyword>
<keyword evidence="2" id="KW-0805">Transcription regulation</keyword>
<dbReference type="InterPro" id="IPR036388">
    <property type="entry name" value="WH-like_DNA-bd_sf"/>
</dbReference>
<feature type="region of interest" description="Disordered" evidence="5">
    <location>
        <begin position="104"/>
        <end position="123"/>
    </location>
</feature>
<dbReference type="InterPro" id="IPR007627">
    <property type="entry name" value="RNA_pol_sigma70_r2"/>
</dbReference>
<dbReference type="InterPro" id="IPR013324">
    <property type="entry name" value="RNA_pol_sigma_r3/r4-like"/>
</dbReference>
<dbReference type="GO" id="GO:0016987">
    <property type="term" value="F:sigma factor activity"/>
    <property type="evidence" value="ECO:0007669"/>
    <property type="project" value="UniProtKB-KW"/>
</dbReference>
<dbReference type="GO" id="GO:0003677">
    <property type="term" value="F:DNA binding"/>
    <property type="evidence" value="ECO:0007669"/>
    <property type="project" value="InterPro"/>
</dbReference>
<gene>
    <name evidence="8" type="ORF">DV520_08910</name>
</gene>
<dbReference type="SUPFAM" id="SSF88946">
    <property type="entry name" value="Sigma2 domain of RNA polymerase sigma factors"/>
    <property type="match status" value="1"/>
</dbReference>
<dbReference type="InterPro" id="IPR013325">
    <property type="entry name" value="RNA_pol_sigma_r2"/>
</dbReference>
<dbReference type="Gene3D" id="1.10.10.10">
    <property type="entry name" value="Winged helix-like DNA-binding domain superfamily/Winged helix DNA-binding domain"/>
    <property type="match status" value="1"/>
</dbReference>
<dbReference type="CDD" id="cd06171">
    <property type="entry name" value="Sigma70_r4"/>
    <property type="match status" value="1"/>
</dbReference>
<sequence>MKEIPPQLVYVKQRGLFAREKGGRLLNSAEASWLHTLYITYAETLYRIACYRLQDANRAQDLLHSVFLAAAQKVPALQAHENPLGWLLRALNYELSHEFARQAKQTAQEQPLHPSPAGLAPTPPPSLGLAEVLPVQLSPRDREILLLFYEEGLSYQEIAQRLGVPVSTCGTWLSRARKHCRAYLSHSPGFPD</sequence>
<evidence type="ECO:0000256" key="2">
    <source>
        <dbReference type="ARBA" id="ARBA00023015"/>
    </source>
</evidence>
<proteinExistence type="inferred from homology"/>
<dbReference type="Pfam" id="PF08281">
    <property type="entry name" value="Sigma70_r4_2"/>
    <property type="match status" value="1"/>
</dbReference>
<dbReference type="SUPFAM" id="SSF88659">
    <property type="entry name" value="Sigma3 and sigma4 domains of RNA polymerase sigma factors"/>
    <property type="match status" value="1"/>
</dbReference>
<name>A0A3E2B2C2_9FIRM</name>
<evidence type="ECO:0000259" key="6">
    <source>
        <dbReference type="Pfam" id="PF04542"/>
    </source>
</evidence>
<evidence type="ECO:0000256" key="1">
    <source>
        <dbReference type="ARBA" id="ARBA00010641"/>
    </source>
</evidence>
<dbReference type="OrthoDB" id="1847996at2"/>
<dbReference type="PANTHER" id="PTHR43133:SF63">
    <property type="entry name" value="RNA POLYMERASE SIGMA FACTOR FECI-RELATED"/>
    <property type="match status" value="1"/>
</dbReference>